<proteinExistence type="predicted"/>
<feature type="transmembrane region" description="Helical" evidence="1">
    <location>
        <begin position="274"/>
        <end position="291"/>
    </location>
</feature>
<feature type="transmembrane region" description="Helical" evidence="1">
    <location>
        <begin position="215"/>
        <end position="235"/>
    </location>
</feature>
<organism evidence="3 4">
    <name type="scientific">Dyadobacter frigoris</name>
    <dbReference type="NCBI Taxonomy" id="2576211"/>
    <lineage>
        <taxon>Bacteria</taxon>
        <taxon>Pseudomonadati</taxon>
        <taxon>Bacteroidota</taxon>
        <taxon>Cytophagia</taxon>
        <taxon>Cytophagales</taxon>
        <taxon>Spirosomataceae</taxon>
        <taxon>Dyadobacter</taxon>
    </lineage>
</organism>
<comment type="caution">
    <text evidence="3">The sequence shown here is derived from an EMBL/GenBank/DDBJ whole genome shotgun (WGS) entry which is preliminary data.</text>
</comment>
<evidence type="ECO:0000256" key="1">
    <source>
        <dbReference type="SAM" id="Phobius"/>
    </source>
</evidence>
<keyword evidence="1" id="KW-0472">Membrane</keyword>
<feature type="transmembrane region" description="Helical" evidence="1">
    <location>
        <begin position="98"/>
        <end position="126"/>
    </location>
</feature>
<evidence type="ECO:0000313" key="4">
    <source>
        <dbReference type="Proteomes" id="UP000304900"/>
    </source>
</evidence>
<feature type="transmembrane region" description="Helical" evidence="1">
    <location>
        <begin position="242"/>
        <end position="262"/>
    </location>
</feature>
<feature type="transmembrane region" description="Helical" evidence="1">
    <location>
        <begin position="146"/>
        <end position="170"/>
    </location>
</feature>
<keyword evidence="3" id="KW-0808">Transferase</keyword>
<evidence type="ECO:0000259" key="2">
    <source>
        <dbReference type="Pfam" id="PF01757"/>
    </source>
</evidence>
<dbReference type="GO" id="GO:0016747">
    <property type="term" value="F:acyltransferase activity, transferring groups other than amino-acyl groups"/>
    <property type="evidence" value="ECO:0007669"/>
    <property type="project" value="InterPro"/>
</dbReference>
<dbReference type="OrthoDB" id="290051at2"/>
<gene>
    <name evidence="3" type="ORF">FDK13_16275</name>
</gene>
<dbReference type="GO" id="GO:0000271">
    <property type="term" value="P:polysaccharide biosynthetic process"/>
    <property type="evidence" value="ECO:0007669"/>
    <property type="project" value="TreeGrafter"/>
</dbReference>
<dbReference type="EMBL" id="SZVO01000007">
    <property type="protein sequence ID" value="TKT91203.1"/>
    <property type="molecule type" value="Genomic_DNA"/>
</dbReference>
<dbReference type="GO" id="GO:0016020">
    <property type="term" value="C:membrane"/>
    <property type="evidence" value="ECO:0007669"/>
    <property type="project" value="TreeGrafter"/>
</dbReference>
<protein>
    <submittedName>
        <fullName evidence="3">Acyltransferase</fullName>
    </submittedName>
</protein>
<dbReference type="Pfam" id="PF01757">
    <property type="entry name" value="Acyl_transf_3"/>
    <property type="match status" value="1"/>
</dbReference>
<sequence>MTSNYFPEKELIKTSEKIDIIQVLRGIAVIMVIIFHFKDIIKPDGYLKKELDFLFNSGAAGVDLFFVISGFIMVFVTRKSKGGIVSAKNFLLKRILRIWPLYVIATLAYAVIVAPVLANISLDIVWQITRSIFFIPLSYLEPPFFGYAYLGVGWSLNYEMYFYVLIAISLLSGKYRWFVFAALILLTLVIIPISYGNFTFRPLETQNYGSLFINLITNPIIWEFVYGAIIGLFYITPPLSRIFHTIFQSGTVLATVIVVVVWQYLSGFYGGHGPLYWGFYMGILFMALVFYNRGKSIKYPHHLIYLGDISFSVYLLHVPVAVFITYIFELVSLPAFSTGTSAFFLTLSLTLIVSHISYQLVEKKLHSFFTAKLKI</sequence>
<keyword evidence="1" id="KW-1133">Transmembrane helix</keyword>
<name>A0A4V6Y1Y4_9BACT</name>
<dbReference type="Proteomes" id="UP000304900">
    <property type="component" value="Unassembled WGS sequence"/>
</dbReference>
<keyword evidence="4" id="KW-1185">Reference proteome</keyword>
<feature type="transmembrane region" description="Helical" evidence="1">
    <location>
        <begin position="57"/>
        <end position="77"/>
    </location>
</feature>
<evidence type="ECO:0000313" key="3">
    <source>
        <dbReference type="EMBL" id="TKT91203.1"/>
    </source>
</evidence>
<feature type="transmembrane region" description="Helical" evidence="1">
    <location>
        <begin position="20"/>
        <end position="37"/>
    </location>
</feature>
<accession>A0A4V6Y1Y4</accession>
<dbReference type="InterPro" id="IPR050879">
    <property type="entry name" value="Acyltransferase_3"/>
</dbReference>
<keyword evidence="3" id="KW-0012">Acyltransferase</keyword>
<feature type="domain" description="Acyltransferase 3" evidence="2">
    <location>
        <begin position="21"/>
        <end position="354"/>
    </location>
</feature>
<dbReference type="PANTHER" id="PTHR23028:SF131">
    <property type="entry name" value="BLR2367 PROTEIN"/>
    <property type="match status" value="1"/>
</dbReference>
<dbReference type="RefSeq" id="WP_137341063.1">
    <property type="nucleotide sequence ID" value="NZ_BSQH01000013.1"/>
</dbReference>
<dbReference type="PANTHER" id="PTHR23028">
    <property type="entry name" value="ACETYLTRANSFERASE"/>
    <property type="match status" value="1"/>
</dbReference>
<dbReference type="InterPro" id="IPR002656">
    <property type="entry name" value="Acyl_transf_3_dom"/>
</dbReference>
<keyword evidence="1" id="KW-0812">Transmembrane</keyword>
<reference evidence="3 4" key="1">
    <citation type="submission" date="2019-05" db="EMBL/GenBank/DDBJ databases">
        <title>Dyadobacter AR-3-8 sp. nov., isolated from arctic soil.</title>
        <authorList>
            <person name="Chaudhary D.K."/>
        </authorList>
    </citation>
    <scope>NUCLEOTIDE SEQUENCE [LARGE SCALE GENOMIC DNA]</scope>
    <source>
        <strain evidence="3 4">AR-3-8</strain>
    </source>
</reference>
<dbReference type="AlphaFoldDB" id="A0A4V6Y1Y4"/>
<feature type="transmembrane region" description="Helical" evidence="1">
    <location>
        <begin position="340"/>
        <end position="361"/>
    </location>
</feature>
<feature type="transmembrane region" description="Helical" evidence="1">
    <location>
        <begin position="177"/>
        <end position="195"/>
    </location>
</feature>
<feature type="transmembrane region" description="Helical" evidence="1">
    <location>
        <begin position="303"/>
        <end position="328"/>
    </location>
</feature>